<evidence type="ECO:0000256" key="1">
    <source>
        <dbReference type="ARBA" id="ARBA00006987"/>
    </source>
</evidence>
<dbReference type="PANTHER" id="PTHR42928">
    <property type="entry name" value="TRICARBOXYLATE-BINDING PROTEIN"/>
    <property type="match status" value="1"/>
</dbReference>
<reference evidence="3" key="2">
    <citation type="journal article" date="2013" name="PLoS ONE">
        <title>Genome implosion elicits host-confinement in Alcaligenaceae: evidence from the comparative genomics of Tetrathiobacter kashmirensis, a pathogen in the making.</title>
        <authorList>
            <person name="Ghosh W."/>
            <person name="Alam M."/>
            <person name="Roy C."/>
            <person name="Pyne P."/>
            <person name="George A."/>
            <person name="Chakraborty R."/>
            <person name="Majumder S."/>
            <person name="Agarwal A."/>
            <person name="Chakraborty S."/>
            <person name="Majumdar S."/>
            <person name="Gupta S.K."/>
        </authorList>
    </citation>
    <scope>NUCLEOTIDE SEQUENCE [LARGE SCALE GENOMIC DNA]</scope>
    <source>
        <strain evidence="3">WT001</strain>
    </source>
</reference>
<reference evidence="2 3" key="1">
    <citation type="journal article" date="2011" name="J. Bacteriol.">
        <title>Whole-genome shotgun sequencing of the sulfur-oxidizing chemoautotroph Tetrathiobacter kashmirensis.</title>
        <authorList>
            <person name="Ghosh W."/>
            <person name="George A."/>
            <person name="Agarwal A."/>
            <person name="Raj P."/>
            <person name="Alam M."/>
            <person name="Pyne P."/>
            <person name="Das Gupta S.K."/>
        </authorList>
    </citation>
    <scope>NUCLEOTIDE SEQUENCE [LARGE SCALE GENOMIC DNA]</scope>
    <source>
        <strain evidence="2 3">WT001</strain>
    </source>
</reference>
<dbReference type="InterPro" id="IPR042100">
    <property type="entry name" value="Bug_dom1"/>
</dbReference>
<gene>
    <name evidence="2" type="ordered locus">TKWG_22725</name>
</gene>
<protein>
    <submittedName>
        <fullName evidence="2">Extracytoplasmic binding receptor</fullName>
    </submittedName>
</protein>
<accession>I3UGN2</accession>
<dbReference type="PIRSF" id="PIRSF017082">
    <property type="entry name" value="YflP"/>
    <property type="match status" value="1"/>
</dbReference>
<dbReference type="Gene3D" id="3.40.190.150">
    <property type="entry name" value="Bordetella uptake gene, domain 1"/>
    <property type="match status" value="1"/>
</dbReference>
<name>I3UGN2_ADVKW</name>
<keyword evidence="3" id="KW-1185">Reference proteome</keyword>
<proteinExistence type="inferred from homology"/>
<dbReference type="AlphaFoldDB" id="I3UGN2"/>
<dbReference type="SUPFAM" id="SSF53850">
    <property type="entry name" value="Periplasmic binding protein-like II"/>
    <property type="match status" value="1"/>
</dbReference>
<dbReference type="InterPro" id="IPR005064">
    <property type="entry name" value="BUG"/>
</dbReference>
<dbReference type="OrthoDB" id="8678477at2"/>
<dbReference type="Pfam" id="PF03401">
    <property type="entry name" value="TctC"/>
    <property type="match status" value="1"/>
</dbReference>
<dbReference type="CDD" id="cd07012">
    <property type="entry name" value="PBP2_Bug_TTT"/>
    <property type="match status" value="1"/>
</dbReference>
<keyword evidence="2" id="KW-0675">Receptor</keyword>
<dbReference type="Proteomes" id="UP000005267">
    <property type="component" value="Chromosome"/>
</dbReference>
<sequence>MMLSPVLHSLVAIKTLLRSFCCASLLLVFFFPMPAQSAYPDRPIQIIISFPPAGATDVLTRAIGNQLSRELGQPVVVENRPARGGAIGLTAGARATPNGYTLYLAATSNQAIAAAVYRDQAANLIEDFVPIGLVGSVPHALVVPTILPVKSIPELIAYIKAKPRAYNFASQGVGTLSHLEGELFKAQNGLDITHVPYKGSVQALPDVVNGLSVMMFDSVTGSMPLVKGNKLKILAVASAKRISLLPDVPTLTEAGAKKSLIAGNMFGLFAPKGVPAEIISALSAALERSLKEPKLISTMAAQARS</sequence>
<dbReference type="KEGG" id="aka:TKWG_22725"/>
<dbReference type="EMBL" id="CP003555">
    <property type="protein sequence ID" value="AFK64170.1"/>
    <property type="molecule type" value="Genomic_DNA"/>
</dbReference>
<dbReference type="HOGENOM" id="CLU_045683_0_2_4"/>
<dbReference type="RefSeq" id="WP_014752261.1">
    <property type="nucleotide sequence ID" value="NC_017964.1"/>
</dbReference>
<organism evidence="2 3">
    <name type="scientific">Advenella kashmirensis (strain DSM 17095 / LMG 22695 / WT001)</name>
    <name type="common">Tetrathiobacter kashmirensis</name>
    <dbReference type="NCBI Taxonomy" id="1036672"/>
    <lineage>
        <taxon>Bacteria</taxon>
        <taxon>Pseudomonadati</taxon>
        <taxon>Pseudomonadota</taxon>
        <taxon>Betaproteobacteria</taxon>
        <taxon>Burkholderiales</taxon>
        <taxon>Alcaligenaceae</taxon>
    </lineage>
</organism>
<dbReference type="STRING" id="1036672.TKWG_22725"/>
<dbReference type="PANTHER" id="PTHR42928:SF5">
    <property type="entry name" value="BLR1237 PROTEIN"/>
    <property type="match status" value="1"/>
</dbReference>
<comment type="similarity">
    <text evidence="1">Belongs to the UPF0065 (bug) family.</text>
</comment>
<evidence type="ECO:0000313" key="3">
    <source>
        <dbReference type="Proteomes" id="UP000005267"/>
    </source>
</evidence>
<evidence type="ECO:0000313" key="2">
    <source>
        <dbReference type="EMBL" id="AFK64170.1"/>
    </source>
</evidence>
<dbReference type="Gene3D" id="3.40.190.10">
    <property type="entry name" value="Periplasmic binding protein-like II"/>
    <property type="match status" value="1"/>
</dbReference>